<evidence type="ECO:0000313" key="2">
    <source>
        <dbReference type="EMBL" id="MEC4722384.1"/>
    </source>
</evidence>
<evidence type="ECO:0000313" key="3">
    <source>
        <dbReference type="Proteomes" id="UP001352263"/>
    </source>
</evidence>
<organism evidence="2 3">
    <name type="scientific">Noviherbaspirillum album</name>
    <dbReference type="NCBI Taxonomy" id="3080276"/>
    <lineage>
        <taxon>Bacteria</taxon>
        <taxon>Pseudomonadati</taxon>
        <taxon>Pseudomonadota</taxon>
        <taxon>Betaproteobacteria</taxon>
        <taxon>Burkholderiales</taxon>
        <taxon>Oxalobacteraceae</taxon>
        <taxon>Noviherbaspirillum</taxon>
    </lineage>
</organism>
<evidence type="ECO:0008006" key="4">
    <source>
        <dbReference type="Google" id="ProtNLM"/>
    </source>
</evidence>
<dbReference type="Proteomes" id="UP001352263">
    <property type="component" value="Unassembled WGS sequence"/>
</dbReference>
<sequence length="84" mass="8776">MLVRFNFIRAALAAGVLIAGLSACEKQETAAEGPGPAERAGQQIDQAAKRAGEELNKVAEKAGKGLQEAGAKLEDKAQEAQKKE</sequence>
<dbReference type="EMBL" id="JAWIIV010000029">
    <property type="protein sequence ID" value="MEC4722384.1"/>
    <property type="molecule type" value="Genomic_DNA"/>
</dbReference>
<gene>
    <name evidence="2" type="ORF">RY831_24790</name>
</gene>
<keyword evidence="3" id="KW-1185">Reference proteome</keyword>
<comment type="caution">
    <text evidence="2">The sequence shown here is derived from an EMBL/GenBank/DDBJ whole genome shotgun (WGS) entry which is preliminary data.</text>
</comment>
<proteinExistence type="predicted"/>
<accession>A0ABU6JH10</accession>
<name>A0ABU6JH10_9BURK</name>
<dbReference type="PROSITE" id="PS51257">
    <property type="entry name" value="PROKAR_LIPOPROTEIN"/>
    <property type="match status" value="1"/>
</dbReference>
<feature type="compositionally biased region" description="Basic and acidic residues" evidence="1">
    <location>
        <begin position="71"/>
        <end position="84"/>
    </location>
</feature>
<protein>
    <recommendedName>
        <fullName evidence="4">Lipoprotein</fullName>
    </recommendedName>
</protein>
<reference evidence="2 3" key="1">
    <citation type="submission" date="2023-10" db="EMBL/GenBank/DDBJ databases">
        <title>Noviherbaspirillum sp. CPCC 100848 genome assembly.</title>
        <authorList>
            <person name="Li X.Y."/>
            <person name="Fang X.M."/>
        </authorList>
    </citation>
    <scope>NUCLEOTIDE SEQUENCE [LARGE SCALE GENOMIC DNA]</scope>
    <source>
        <strain evidence="2 3">CPCC 100848</strain>
    </source>
</reference>
<dbReference type="RefSeq" id="WP_326509060.1">
    <property type="nucleotide sequence ID" value="NZ_JAWIIV010000029.1"/>
</dbReference>
<feature type="region of interest" description="Disordered" evidence="1">
    <location>
        <begin position="63"/>
        <end position="84"/>
    </location>
</feature>
<evidence type="ECO:0000256" key="1">
    <source>
        <dbReference type="SAM" id="MobiDB-lite"/>
    </source>
</evidence>